<organism evidence="1">
    <name type="scientific">marine sediment metagenome</name>
    <dbReference type="NCBI Taxonomy" id="412755"/>
    <lineage>
        <taxon>unclassified sequences</taxon>
        <taxon>metagenomes</taxon>
        <taxon>ecological metagenomes</taxon>
    </lineage>
</organism>
<reference evidence="1" key="1">
    <citation type="journal article" date="2014" name="Front. Microbiol.">
        <title>High frequency of phylogenetically diverse reductive dehalogenase-homologous genes in deep subseafloor sedimentary metagenomes.</title>
        <authorList>
            <person name="Kawai M."/>
            <person name="Futagami T."/>
            <person name="Toyoda A."/>
            <person name="Takaki Y."/>
            <person name="Nishi S."/>
            <person name="Hori S."/>
            <person name="Arai W."/>
            <person name="Tsubouchi T."/>
            <person name="Morono Y."/>
            <person name="Uchiyama I."/>
            <person name="Ito T."/>
            <person name="Fujiyama A."/>
            <person name="Inagaki F."/>
            <person name="Takami H."/>
        </authorList>
    </citation>
    <scope>NUCLEOTIDE SEQUENCE</scope>
    <source>
        <strain evidence="1">Expedition CK06-06</strain>
    </source>
</reference>
<proteinExistence type="predicted"/>
<sequence length="78" mass="8805">MTGPAESKIEIKAKVYIHKRDPLTRSKIPHIDIESPVLNEIIKPNEATFVSGKPGGVFIGLKREMLARLKEVLERLEK</sequence>
<dbReference type="AlphaFoldDB" id="X1LIR6"/>
<comment type="caution">
    <text evidence="1">The sequence shown here is derived from an EMBL/GenBank/DDBJ whole genome shotgun (WGS) entry which is preliminary data.</text>
</comment>
<gene>
    <name evidence="1" type="ORF">S06H3_36817</name>
</gene>
<protein>
    <submittedName>
        <fullName evidence="1">Uncharacterized protein</fullName>
    </submittedName>
</protein>
<accession>X1LIR6</accession>
<evidence type="ECO:0000313" key="1">
    <source>
        <dbReference type="EMBL" id="GAI19267.1"/>
    </source>
</evidence>
<name>X1LIR6_9ZZZZ</name>
<dbReference type="EMBL" id="BARV01022320">
    <property type="protein sequence ID" value="GAI19267.1"/>
    <property type="molecule type" value="Genomic_DNA"/>
</dbReference>